<dbReference type="AlphaFoldDB" id="A0A512IEX2"/>
<evidence type="ECO:0000313" key="3">
    <source>
        <dbReference type="EMBL" id="GEO96263.1"/>
    </source>
</evidence>
<keyword evidence="4" id="KW-1185">Reference proteome</keyword>
<gene>
    <name evidence="3" type="ORF">KTU01_23860</name>
</gene>
<protein>
    <recommendedName>
        <fullName evidence="5">DUF4389 domain-containing protein</fullName>
    </recommendedName>
</protein>
<proteinExistence type="predicted"/>
<dbReference type="InterPro" id="IPR025498">
    <property type="entry name" value="DUF4389"/>
</dbReference>
<feature type="transmembrane region" description="Helical" evidence="2">
    <location>
        <begin position="27"/>
        <end position="53"/>
    </location>
</feature>
<feature type="compositionally biased region" description="Basic and acidic residues" evidence="1">
    <location>
        <begin position="721"/>
        <end position="730"/>
    </location>
</feature>
<feature type="region of interest" description="Disordered" evidence="1">
    <location>
        <begin position="140"/>
        <end position="175"/>
    </location>
</feature>
<feature type="compositionally biased region" description="Basic and acidic residues" evidence="1">
    <location>
        <begin position="639"/>
        <end position="650"/>
    </location>
</feature>
<feature type="transmembrane region" description="Helical" evidence="2">
    <location>
        <begin position="428"/>
        <end position="447"/>
    </location>
</feature>
<feature type="compositionally biased region" description="Basic and acidic residues" evidence="1">
    <location>
        <begin position="148"/>
        <end position="162"/>
    </location>
</feature>
<evidence type="ECO:0000313" key="4">
    <source>
        <dbReference type="Proteomes" id="UP000321103"/>
    </source>
</evidence>
<sequence>MTAQPVSDPPAPAERHPGPRPTRPGQWVLLVVGALLTALGLAALVSGLALAAAASAQQGGRYLTTPPDRHQTITYALVGPPAVLDLGEVEVSPVPFLDELGSVQVRVTAVDPEQELFVGVAASEDVDRYLDGVAHARMGSATEAGDDAPDRVPGERAPDRPGNRTFWADSDQGPGTRELTLDLRSGSWTLVVMNADATRPVWADVQVGARSELLGPVAGGQLIGGLVGLVMGVPLLLLGAAGLGRDVDPGTPPRGTGPGAALAGAPSRDGTPAPLYPVRLTGLLDTGLSRWLWLVKWLLVIPHLIVLAVLWFALVVTTVAAGIVILFTGRYPPSWFSFCVGVLRWSWRVGFYSYAALGTDRYPPFTLARADYPAELEVAHPERLSRGLVLVKWWLLAIPHLLVLGVLTGGSTWTSVSEDDGSTTTTSWGPSLLGLLVLVAAVVLLFTGRYRPELFALVVGINRWVNRVLAYVLLMRDEYPPFRLDQGPVDPPQREATAPPGACAAGPSGWPTGRRGPAGLSGRPSGPALREDARSGAGPGTRRSGPGSWAGSAEPDLLDPGAEELALGLPVGPPPPSGAQRGGHPHAGEGLLRGQRDPERVAAESGAVGISPPLHAQFHEPALRVDPDQGVLGRSVQDPGHDGGVRDRALGPRGAHAGRRYGDALAGEPPGGAAGDVRARRGQHGHDAQQPPPQFAPAGAVAVEAGHRQAEDPGAGGPHEAGPRRQELARGEGAPPAAQPDLTAHPQLRHRPRRGAGRHGAGQPAARGLGQAGERRGVRGGRRRGPRPLQRGPVPAGGPRQRPGHDRLRSPGTGPGGGCDGVGRRIMPPD</sequence>
<feature type="region of interest" description="Disordered" evidence="1">
    <location>
        <begin position="485"/>
        <end position="830"/>
    </location>
</feature>
<keyword evidence="2" id="KW-1133">Transmembrane helix</keyword>
<evidence type="ECO:0008006" key="5">
    <source>
        <dbReference type="Google" id="ProtNLM"/>
    </source>
</evidence>
<feature type="transmembrane region" description="Helical" evidence="2">
    <location>
        <begin position="454"/>
        <end position="474"/>
    </location>
</feature>
<comment type="caution">
    <text evidence="3">The sequence shown here is derived from an EMBL/GenBank/DDBJ whole genome shotgun (WGS) entry which is preliminary data.</text>
</comment>
<evidence type="ECO:0000256" key="2">
    <source>
        <dbReference type="SAM" id="Phobius"/>
    </source>
</evidence>
<feature type="transmembrane region" description="Helical" evidence="2">
    <location>
        <begin position="222"/>
        <end position="243"/>
    </location>
</feature>
<dbReference type="Pfam" id="PF14333">
    <property type="entry name" value="DUF4389"/>
    <property type="match status" value="2"/>
</dbReference>
<feature type="compositionally biased region" description="Basic residues" evidence="1">
    <location>
        <begin position="747"/>
        <end position="757"/>
    </location>
</feature>
<feature type="compositionally biased region" description="Low complexity" evidence="1">
    <location>
        <begin position="496"/>
        <end position="509"/>
    </location>
</feature>
<feature type="region of interest" description="Disordered" evidence="1">
    <location>
        <begin position="1"/>
        <end position="22"/>
    </location>
</feature>
<dbReference type="Proteomes" id="UP000321103">
    <property type="component" value="Unassembled WGS sequence"/>
</dbReference>
<accession>A0A512IEX2</accession>
<reference evidence="3 4" key="1">
    <citation type="submission" date="2019-07" db="EMBL/GenBank/DDBJ databases">
        <title>Whole genome shotgun sequence of Kocuria turfanensis NBRC 107627.</title>
        <authorList>
            <person name="Hosoyama A."/>
            <person name="Uohara A."/>
            <person name="Ohji S."/>
            <person name="Ichikawa N."/>
        </authorList>
    </citation>
    <scope>NUCLEOTIDE SEQUENCE [LARGE SCALE GENOMIC DNA]</scope>
    <source>
        <strain evidence="3 4">NBRC 107627</strain>
    </source>
</reference>
<name>A0A512IEX2_9MICC</name>
<feature type="compositionally biased region" description="Basic and acidic residues" evidence="1">
    <location>
        <begin position="617"/>
        <end position="627"/>
    </location>
</feature>
<feature type="region of interest" description="Disordered" evidence="1">
    <location>
        <begin position="248"/>
        <end position="268"/>
    </location>
</feature>
<keyword evidence="2" id="KW-0472">Membrane</keyword>
<evidence type="ECO:0000256" key="1">
    <source>
        <dbReference type="SAM" id="MobiDB-lite"/>
    </source>
</evidence>
<keyword evidence="2" id="KW-0812">Transmembrane</keyword>
<dbReference type="EMBL" id="BJZS01000077">
    <property type="protein sequence ID" value="GEO96263.1"/>
    <property type="molecule type" value="Genomic_DNA"/>
</dbReference>
<feature type="transmembrane region" description="Helical" evidence="2">
    <location>
        <begin position="393"/>
        <end position="416"/>
    </location>
</feature>
<feature type="transmembrane region" description="Helical" evidence="2">
    <location>
        <begin position="297"/>
        <end position="327"/>
    </location>
</feature>
<organism evidence="3 4">
    <name type="scientific">Kocuria turfanensis</name>
    <dbReference type="NCBI Taxonomy" id="388357"/>
    <lineage>
        <taxon>Bacteria</taxon>
        <taxon>Bacillati</taxon>
        <taxon>Actinomycetota</taxon>
        <taxon>Actinomycetes</taxon>
        <taxon>Micrococcales</taxon>
        <taxon>Micrococcaceae</taxon>
        <taxon>Kocuria</taxon>
    </lineage>
</organism>
<dbReference type="STRING" id="388357.GCA_001580365_02575"/>